<evidence type="ECO:0000313" key="1">
    <source>
        <dbReference type="EMBL" id="TFK74063.1"/>
    </source>
</evidence>
<organism evidence="1 2">
    <name type="scientific">Pluteus cervinus</name>
    <dbReference type="NCBI Taxonomy" id="181527"/>
    <lineage>
        <taxon>Eukaryota</taxon>
        <taxon>Fungi</taxon>
        <taxon>Dikarya</taxon>
        <taxon>Basidiomycota</taxon>
        <taxon>Agaricomycotina</taxon>
        <taxon>Agaricomycetes</taxon>
        <taxon>Agaricomycetidae</taxon>
        <taxon>Agaricales</taxon>
        <taxon>Pluteineae</taxon>
        <taxon>Pluteaceae</taxon>
        <taxon>Pluteus</taxon>
    </lineage>
</organism>
<dbReference type="Proteomes" id="UP000308600">
    <property type="component" value="Unassembled WGS sequence"/>
</dbReference>
<proteinExistence type="predicted"/>
<name>A0ACD3B6X2_9AGAR</name>
<dbReference type="EMBL" id="ML208271">
    <property type="protein sequence ID" value="TFK74063.1"/>
    <property type="molecule type" value="Genomic_DNA"/>
</dbReference>
<keyword evidence="2" id="KW-1185">Reference proteome</keyword>
<reference evidence="1 2" key="1">
    <citation type="journal article" date="2019" name="Nat. Ecol. Evol.">
        <title>Megaphylogeny resolves global patterns of mushroom evolution.</title>
        <authorList>
            <person name="Varga T."/>
            <person name="Krizsan K."/>
            <person name="Foldi C."/>
            <person name="Dima B."/>
            <person name="Sanchez-Garcia M."/>
            <person name="Sanchez-Ramirez S."/>
            <person name="Szollosi G.J."/>
            <person name="Szarkandi J.G."/>
            <person name="Papp V."/>
            <person name="Albert L."/>
            <person name="Andreopoulos W."/>
            <person name="Angelini C."/>
            <person name="Antonin V."/>
            <person name="Barry K.W."/>
            <person name="Bougher N.L."/>
            <person name="Buchanan P."/>
            <person name="Buyck B."/>
            <person name="Bense V."/>
            <person name="Catcheside P."/>
            <person name="Chovatia M."/>
            <person name="Cooper J."/>
            <person name="Damon W."/>
            <person name="Desjardin D."/>
            <person name="Finy P."/>
            <person name="Geml J."/>
            <person name="Haridas S."/>
            <person name="Hughes K."/>
            <person name="Justo A."/>
            <person name="Karasinski D."/>
            <person name="Kautmanova I."/>
            <person name="Kiss B."/>
            <person name="Kocsube S."/>
            <person name="Kotiranta H."/>
            <person name="LaButti K.M."/>
            <person name="Lechner B.E."/>
            <person name="Liimatainen K."/>
            <person name="Lipzen A."/>
            <person name="Lukacs Z."/>
            <person name="Mihaltcheva S."/>
            <person name="Morgado L.N."/>
            <person name="Niskanen T."/>
            <person name="Noordeloos M.E."/>
            <person name="Ohm R.A."/>
            <person name="Ortiz-Santana B."/>
            <person name="Ovrebo C."/>
            <person name="Racz N."/>
            <person name="Riley R."/>
            <person name="Savchenko A."/>
            <person name="Shiryaev A."/>
            <person name="Soop K."/>
            <person name="Spirin V."/>
            <person name="Szebenyi C."/>
            <person name="Tomsovsky M."/>
            <person name="Tulloss R.E."/>
            <person name="Uehling J."/>
            <person name="Grigoriev I.V."/>
            <person name="Vagvolgyi C."/>
            <person name="Papp T."/>
            <person name="Martin F.M."/>
            <person name="Miettinen O."/>
            <person name="Hibbett D.S."/>
            <person name="Nagy L.G."/>
        </authorList>
    </citation>
    <scope>NUCLEOTIDE SEQUENCE [LARGE SCALE GENOMIC DNA]</scope>
    <source>
        <strain evidence="1 2">NL-1719</strain>
    </source>
</reference>
<protein>
    <submittedName>
        <fullName evidence="1">Uncharacterized protein</fullName>
    </submittedName>
</protein>
<evidence type="ECO:0000313" key="2">
    <source>
        <dbReference type="Proteomes" id="UP000308600"/>
    </source>
</evidence>
<gene>
    <name evidence="1" type="ORF">BDN72DRAFT_956130</name>
</gene>
<accession>A0ACD3B6X2</accession>
<sequence>MHPSQRSSSAHPYPGSGDKSSAQADPRYPYGSSGGPITSLAISYPSCRQDGRSGSPSITSQSLTLPPLQYNPSPVAYNMQMGQDGTPLPRMPGEANRPPHGQFRDPRLTAQETDEAMNALASARRLPSLHLKELLSYSPPPGSVYGYTASGSSSPPQYQHQSVRLSPEIHGQANEASGSRMEEASRPHACSYCAKRFSRPSALKIHLSMHTGEKPFICPETGCGKSFSVRSNMSRHVRIVHQKNQTNETDEEVEEKA</sequence>